<comment type="caution">
    <text evidence="2">The sequence shown here is derived from an EMBL/GenBank/DDBJ whole genome shotgun (WGS) entry which is preliminary data.</text>
</comment>
<dbReference type="Proteomes" id="UP000070659">
    <property type="component" value="Unassembled WGS sequence"/>
</dbReference>
<dbReference type="EMBL" id="JYIJ01000017">
    <property type="protein sequence ID" value="KWX03457.1"/>
    <property type="molecule type" value="Genomic_DNA"/>
</dbReference>
<protein>
    <submittedName>
        <fullName evidence="2">Uncharacterized protein</fullName>
    </submittedName>
</protein>
<dbReference type="RefSeq" id="WP_066887123.1">
    <property type="nucleotide sequence ID" value="NZ_JYIJ01000017.1"/>
</dbReference>
<reference evidence="2 3" key="1">
    <citation type="submission" date="2015-02" db="EMBL/GenBank/DDBJ databases">
        <title>Physiological reanalysis, assessment of diazotrophy, and genome sequences of multiple isolates of Streptomyces thermoautotrophicus.</title>
        <authorList>
            <person name="MacKellar D.C."/>
            <person name="Lieber L."/>
            <person name="Norman J."/>
            <person name="Bolger A."/>
            <person name="Tobin C."/>
            <person name="Murray J.W."/>
            <person name="Prell J."/>
        </authorList>
    </citation>
    <scope>NUCLEOTIDE SEQUENCE [LARGE SCALE GENOMIC DNA]</scope>
    <source>
        <strain evidence="2 3">UBT1</strain>
    </source>
</reference>
<evidence type="ECO:0000256" key="1">
    <source>
        <dbReference type="SAM" id="MobiDB-lite"/>
    </source>
</evidence>
<dbReference type="AlphaFoldDB" id="A0A132N074"/>
<accession>A0A132N074</accession>
<feature type="compositionally biased region" description="Basic and acidic residues" evidence="1">
    <location>
        <begin position="1"/>
        <end position="12"/>
    </location>
</feature>
<proteinExistence type="predicted"/>
<organism evidence="2 3">
    <name type="scientific">Carbonactinospora thermoautotrophica</name>
    <dbReference type="NCBI Taxonomy" id="1469144"/>
    <lineage>
        <taxon>Bacteria</taxon>
        <taxon>Bacillati</taxon>
        <taxon>Actinomycetota</taxon>
        <taxon>Actinomycetes</taxon>
        <taxon>Kitasatosporales</taxon>
        <taxon>Carbonactinosporaceae</taxon>
        <taxon>Carbonactinospora</taxon>
    </lineage>
</organism>
<evidence type="ECO:0000313" key="3">
    <source>
        <dbReference type="Proteomes" id="UP000070659"/>
    </source>
</evidence>
<feature type="region of interest" description="Disordered" evidence="1">
    <location>
        <begin position="1"/>
        <end position="37"/>
    </location>
</feature>
<sequence>MSRLDWEAERRRQMVAATRGSSDGEGSRRDPTWEFREPRRPRVPSLFGLESAQAQLLSDKQVWALVDAGKHLSKAQAMLRARRVPKARKQAREAWKLTEPVVQKLRASRKRQQALVAERLIKPFTKLARQGVDVWVGRSGRDGTCPVCQLELSAADIAGRRLRHVECE</sequence>
<feature type="compositionally biased region" description="Basic and acidic residues" evidence="1">
    <location>
        <begin position="25"/>
        <end position="37"/>
    </location>
</feature>
<name>A0A132N074_9ACTN</name>
<gene>
    <name evidence="2" type="ORF">TH66_11155</name>
</gene>
<evidence type="ECO:0000313" key="2">
    <source>
        <dbReference type="EMBL" id="KWX03457.1"/>
    </source>
</evidence>
<dbReference type="PATRIC" id="fig|1469144.8.peg.2755"/>